<evidence type="ECO:0000313" key="10">
    <source>
        <dbReference type="EMBL" id="KAK3860635.1"/>
    </source>
</evidence>
<dbReference type="GO" id="GO:0005819">
    <property type="term" value="C:spindle"/>
    <property type="evidence" value="ECO:0007669"/>
    <property type="project" value="UniProtKB-SubCell"/>
</dbReference>
<evidence type="ECO:0000256" key="5">
    <source>
        <dbReference type="ARBA" id="ARBA00023212"/>
    </source>
</evidence>
<dbReference type="InterPro" id="IPR027329">
    <property type="entry name" value="TPX2_C"/>
</dbReference>
<evidence type="ECO:0000256" key="1">
    <source>
        <dbReference type="ARBA" id="ARBA00004123"/>
    </source>
</evidence>
<accession>A0AAE1K208</accession>
<evidence type="ECO:0000259" key="9">
    <source>
        <dbReference type="Pfam" id="PF12214"/>
    </source>
</evidence>
<feature type="domain" description="TPX2 central" evidence="9">
    <location>
        <begin position="1"/>
        <end position="180"/>
    </location>
</feature>
<keyword evidence="6" id="KW-0539">Nucleus</keyword>
<dbReference type="Proteomes" id="UP001286313">
    <property type="component" value="Unassembled WGS sequence"/>
</dbReference>
<evidence type="ECO:0000256" key="6">
    <source>
        <dbReference type="ARBA" id="ARBA00023242"/>
    </source>
</evidence>
<dbReference type="GO" id="GO:0060236">
    <property type="term" value="P:regulation of mitotic spindle organization"/>
    <property type="evidence" value="ECO:0007669"/>
    <property type="project" value="InterPro"/>
</dbReference>
<organism evidence="10 11">
    <name type="scientific">Petrolisthes cinctipes</name>
    <name type="common">Flat porcelain crab</name>
    <dbReference type="NCBI Taxonomy" id="88211"/>
    <lineage>
        <taxon>Eukaryota</taxon>
        <taxon>Metazoa</taxon>
        <taxon>Ecdysozoa</taxon>
        <taxon>Arthropoda</taxon>
        <taxon>Crustacea</taxon>
        <taxon>Multicrustacea</taxon>
        <taxon>Malacostraca</taxon>
        <taxon>Eumalacostraca</taxon>
        <taxon>Eucarida</taxon>
        <taxon>Decapoda</taxon>
        <taxon>Pleocyemata</taxon>
        <taxon>Anomura</taxon>
        <taxon>Galatheoidea</taxon>
        <taxon>Porcellanidae</taxon>
        <taxon>Petrolisthes</taxon>
    </lineage>
</organism>
<dbReference type="GO" id="GO:0005634">
    <property type="term" value="C:nucleus"/>
    <property type="evidence" value="ECO:0007669"/>
    <property type="project" value="UniProtKB-SubCell"/>
</dbReference>
<comment type="similarity">
    <text evidence="3">Belongs to the TPX2 family.</text>
</comment>
<dbReference type="PANTHER" id="PTHR14326:SF44">
    <property type="entry name" value="TARGETING PROTEIN FOR XKLP2"/>
    <property type="match status" value="1"/>
</dbReference>
<feature type="compositionally biased region" description="Basic and acidic residues" evidence="7">
    <location>
        <begin position="187"/>
        <end position="198"/>
    </location>
</feature>
<comment type="subcellular location">
    <subcellularLocation>
        <location evidence="2">Cytoplasm</location>
        <location evidence="2">Cytoskeleton</location>
        <location evidence="2">Spindle</location>
    </subcellularLocation>
    <subcellularLocation>
        <location evidence="1">Nucleus</location>
    </subcellularLocation>
</comment>
<comment type="caution">
    <text evidence="10">The sequence shown here is derived from an EMBL/GenBank/DDBJ whole genome shotgun (WGS) entry which is preliminary data.</text>
</comment>
<feature type="region of interest" description="Disordered" evidence="7">
    <location>
        <begin position="287"/>
        <end position="322"/>
    </location>
</feature>
<evidence type="ECO:0000256" key="2">
    <source>
        <dbReference type="ARBA" id="ARBA00004186"/>
    </source>
</evidence>
<feature type="region of interest" description="Disordered" evidence="7">
    <location>
        <begin position="1"/>
        <end position="20"/>
    </location>
</feature>
<feature type="compositionally biased region" description="Polar residues" evidence="7">
    <location>
        <begin position="174"/>
        <end position="185"/>
    </location>
</feature>
<reference evidence="10" key="1">
    <citation type="submission" date="2023-10" db="EMBL/GenBank/DDBJ databases">
        <title>Genome assemblies of two species of porcelain crab, Petrolisthes cinctipes and Petrolisthes manimaculis (Anomura: Porcellanidae).</title>
        <authorList>
            <person name="Angst P."/>
        </authorList>
    </citation>
    <scope>NUCLEOTIDE SEQUENCE</scope>
    <source>
        <strain evidence="10">PB745_01</strain>
        <tissue evidence="10">Gill</tissue>
    </source>
</reference>
<dbReference type="GO" id="GO:0005874">
    <property type="term" value="C:microtubule"/>
    <property type="evidence" value="ECO:0007669"/>
    <property type="project" value="InterPro"/>
</dbReference>
<dbReference type="Pfam" id="PF06886">
    <property type="entry name" value="TPX2"/>
    <property type="match status" value="1"/>
</dbReference>
<feature type="region of interest" description="Disordered" evidence="7">
    <location>
        <begin position="328"/>
        <end position="347"/>
    </location>
</feature>
<keyword evidence="5" id="KW-0206">Cytoskeleton</keyword>
<dbReference type="EMBL" id="JAWQEG010004678">
    <property type="protein sequence ID" value="KAK3860635.1"/>
    <property type="molecule type" value="Genomic_DNA"/>
</dbReference>
<proteinExistence type="inferred from homology"/>
<dbReference type="Pfam" id="PF12214">
    <property type="entry name" value="TPX2_importin"/>
    <property type="match status" value="1"/>
</dbReference>
<name>A0AAE1K208_PETCI</name>
<keyword evidence="4" id="KW-0963">Cytoplasm</keyword>
<evidence type="ECO:0000256" key="4">
    <source>
        <dbReference type="ARBA" id="ARBA00022490"/>
    </source>
</evidence>
<feature type="compositionally biased region" description="Polar residues" evidence="7">
    <location>
        <begin position="331"/>
        <end position="347"/>
    </location>
</feature>
<keyword evidence="11" id="KW-1185">Reference proteome</keyword>
<dbReference type="InterPro" id="IPR027330">
    <property type="entry name" value="TPX2_central_dom"/>
</dbReference>
<sequence>MTIPHTPNLSTRTRSRSINYPTHEEMEQKLYEEAQKHAFKANPVNRKALELPSTGYQVEKKTVTAPEPFNLTETKKAQNHISIFQDTYEALGGSKASLVSLPHTGVPGKWDKTSTKIQPFSFDSRDKSKFQLKEDKIKKMVEDEKKLAEFHANPMPMFDGGVYGLPPKKPPTPTRSQPFNLQSDQRGAAKQEQFKRQLEEEEQSNAERRKFRAQPDAVVHRQPFIPDKSSKALTDISGFTLNTEMRAEERNDYNLHLKMKEDEIQAAKREQEERKKAEELEEVARMRREAVHKAKPVPKYKPMVLEPTTQPLTDPKSPQLATEARLHMRSTRANSTLNISSATFTAE</sequence>
<evidence type="ECO:0000256" key="7">
    <source>
        <dbReference type="SAM" id="MobiDB-lite"/>
    </source>
</evidence>
<dbReference type="PANTHER" id="PTHR14326">
    <property type="entry name" value="TARGETING PROTEIN FOR XKLP2"/>
    <property type="match status" value="1"/>
</dbReference>
<evidence type="ECO:0000313" key="11">
    <source>
        <dbReference type="Proteomes" id="UP001286313"/>
    </source>
</evidence>
<protein>
    <submittedName>
        <fullName evidence="10">Uncharacterized protein</fullName>
    </submittedName>
</protein>
<dbReference type="InterPro" id="IPR009675">
    <property type="entry name" value="TPX2_fam"/>
</dbReference>
<evidence type="ECO:0000256" key="3">
    <source>
        <dbReference type="ARBA" id="ARBA00005885"/>
    </source>
</evidence>
<evidence type="ECO:0000259" key="8">
    <source>
        <dbReference type="Pfam" id="PF06886"/>
    </source>
</evidence>
<dbReference type="AlphaFoldDB" id="A0AAE1K208"/>
<gene>
    <name evidence="10" type="ORF">Pcinc_033330</name>
</gene>
<feature type="region of interest" description="Disordered" evidence="7">
    <location>
        <begin position="158"/>
        <end position="217"/>
    </location>
</feature>
<feature type="domain" description="TPX2 C-terminal" evidence="8">
    <location>
        <begin position="239"/>
        <end position="313"/>
    </location>
</feature>